<evidence type="ECO:0000313" key="1">
    <source>
        <dbReference type="EMBL" id="KIQ62753.1"/>
    </source>
</evidence>
<gene>
    <name evidence="1" type="ORF">TR51_27800</name>
</gene>
<comment type="caution">
    <text evidence="1">The sequence shown here is derived from an EMBL/GenBank/DDBJ whole genome shotgun (WGS) entry which is preliminary data.</text>
</comment>
<keyword evidence="2" id="KW-1185">Reference proteome</keyword>
<dbReference type="Proteomes" id="UP000032066">
    <property type="component" value="Unassembled WGS sequence"/>
</dbReference>
<dbReference type="InterPro" id="IPR011051">
    <property type="entry name" value="RmlC_Cupin_sf"/>
</dbReference>
<sequence>MSETVTRPINVTRLFTDEAGESHFVEEKLDLNEVNFAPPAPSMFLSAPAEARASVYLLCPDGYFGDFHPAPRRQIMTLLQGELEVGVSDGEKRRFLPGGSVLVEDTSGKGHSTRSIGDSLLIVTQL</sequence>
<dbReference type="PATRIC" id="fig|2064.6.peg.5900"/>
<reference evidence="1 2" key="1">
    <citation type="submission" date="2015-02" db="EMBL/GenBank/DDBJ databases">
        <title>Draft genome sequence of Kitasatospora griseola MF730-N6, a bafilomycin, terpentecin and satosporin producer.</title>
        <authorList>
            <person name="Arens J.C."/>
            <person name="Haltli B."/>
            <person name="Kerr R.G."/>
        </authorList>
    </citation>
    <scope>NUCLEOTIDE SEQUENCE [LARGE SCALE GENOMIC DNA]</scope>
    <source>
        <strain evidence="1 2">MF730-N6</strain>
    </source>
</reference>
<dbReference type="STRING" id="2064.TR51_27800"/>
<organism evidence="1 2">
    <name type="scientific">Kitasatospora griseola</name>
    <name type="common">Streptomyces griseolosporeus</name>
    <dbReference type="NCBI Taxonomy" id="2064"/>
    <lineage>
        <taxon>Bacteria</taxon>
        <taxon>Bacillati</taxon>
        <taxon>Actinomycetota</taxon>
        <taxon>Actinomycetes</taxon>
        <taxon>Kitasatosporales</taxon>
        <taxon>Streptomycetaceae</taxon>
        <taxon>Kitasatospora</taxon>
    </lineage>
</organism>
<dbReference type="EMBL" id="JXZB01000004">
    <property type="protein sequence ID" value="KIQ62753.1"/>
    <property type="molecule type" value="Genomic_DNA"/>
</dbReference>
<protein>
    <recommendedName>
        <fullName evidence="3">Cupin 2 conserved barrel domain-containing protein</fullName>
    </recommendedName>
</protein>
<proteinExistence type="predicted"/>
<dbReference type="RefSeq" id="WP_043914993.1">
    <property type="nucleotide sequence ID" value="NZ_JBFBDQ010000002.1"/>
</dbReference>
<accession>A0A0D0PW26</accession>
<evidence type="ECO:0008006" key="3">
    <source>
        <dbReference type="Google" id="ProtNLM"/>
    </source>
</evidence>
<dbReference type="OrthoDB" id="4205621at2"/>
<dbReference type="SUPFAM" id="SSF51182">
    <property type="entry name" value="RmlC-like cupins"/>
    <property type="match status" value="1"/>
</dbReference>
<evidence type="ECO:0000313" key="2">
    <source>
        <dbReference type="Proteomes" id="UP000032066"/>
    </source>
</evidence>
<name>A0A0D0PW26_KITGR</name>
<dbReference type="AlphaFoldDB" id="A0A0D0PW26"/>